<gene>
    <name evidence="3" type="ORF">TTHERM_000438818</name>
</gene>
<feature type="region of interest" description="Disordered" evidence="2">
    <location>
        <begin position="1221"/>
        <end position="1252"/>
    </location>
</feature>
<accession>W7X9D1</accession>
<feature type="coiled-coil region" evidence="1">
    <location>
        <begin position="712"/>
        <end position="912"/>
    </location>
</feature>
<feature type="region of interest" description="Disordered" evidence="2">
    <location>
        <begin position="1076"/>
        <end position="1120"/>
    </location>
</feature>
<feature type="coiled-coil region" evidence="1">
    <location>
        <begin position="202"/>
        <end position="243"/>
    </location>
</feature>
<evidence type="ECO:0000313" key="4">
    <source>
        <dbReference type="Proteomes" id="UP000009168"/>
    </source>
</evidence>
<dbReference type="EMBL" id="GG662663">
    <property type="protein sequence ID" value="EWS73967.1"/>
    <property type="molecule type" value="Genomic_DNA"/>
</dbReference>
<sequence length="1292" mass="155069">MIDNQCVRYSTESQANHGNFFHTEINQTVNQNRQIKQSHIDELTRKYEISLQNYVREHQEKYSQLTLDKLDLQDKVKKLESENRQLQVKLDSNLKTPYEVKKYQKIILELEQNLLFSENQKRKLQTEMDIMKRTVHLRLLVQQQNIKESQELEEQKEKQKQYRNPEIEMTNQELLKHIQELGSEKLSPKNYSLKISMLGKTIQQLKDELTKRNDYYEQLENDIKLYKQKYEEISCKCDQLEIENKKIIINCQGEIEQLTDQKQSEIETLKKQIHHYSQMYAAANLNIAEQKEKYEARQHNQELETDKIRHEFLILDNLIQKNARDYQEERMQKEQAMMKMETSYKKEIFDLNGKLENELKKYIRLQNQHQDEMIQLKNKHNIEFQVIRNEKIKIAEALRQKEIDFMKQIQQQERQRQQDALKYSNIMKQMNVITQNKGSDDQVFEEQIKEMNKNLKFQEKEQDRLKEKIDEYRIIIIDKDKLIKDKDEIIEKQNTELKEIKFSLEREKMKWDESKREEILELSKRYEQRIMEEEDRRVNELSRQRIELTNKVVRIEEKYKEKNNFLSNEFDKIKNIINTRNELVQVQFFDYQQESLLKVDKLLIQQELKIQKIEEQYQTQIQQIVDKYEGDIKILKERHTREINSLIFKYEEEVKKPMLRQVQFYKEELNKIEQDMNIIKQEDSEFHVINEILKHCKSGEEADLQKENIRIISELKNKVKSLNLDLEHSQQQRNMLSQENDALGKKIEILIEKLNKSKADVETQCDFLTDELTYEKNLRKQQEKELQLQYENQIQKLVRDQEELVKQFSIKHNNFIDLSEERYEDLKKRYDLLLEDTYNYKIQCDQIIQECDNLKEEIYKLQSDQKTLIREMEDREKLYSKLYQTEQDKKYQSDWKEEQKRIKKQMAELSRKNYLLSELNNQYSEENREGDAIKVSSESDNEQDQSSPLKEKIKSQIIAIQNKNFQDIKQRYAENSQAIINQEENSRNFKSSKSKSFYSNYEDISLSRSASKKLMTEQSNYNEDLLKEIKSKHETFKSSILKSESSARNFKEEKSSKDDQDLSKFLDNEQLSTQKYEPKRIITQTLSMRQSAHYKIQDTSEEEEDNESPQKKQRPNTSQNYSAQQIKNLGNQKRLSFDSIHAIIESNLNKNISASKLTSKFGNKNSQIAQLNKTSTQIMRAQTLTRVQSPEKVQTQPQNINNSSGKKVLKINKQTVNKLYKSESQKQMKTSESTNNQQNRPINQSPLKTNSNNQNIIQQIKLKPTYAELYKQIFNQRLNFEVKGVHANTLFN</sequence>
<keyword evidence="4" id="KW-1185">Reference proteome</keyword>
<evidence type="ECO:0000313" key="3">
    <source>
        <dbReference type="EMBL" id="EWS73967.1"/>
    </source>
</evidence>
<protein>
    <submittedName>
        <fullName evidence="3">Cyclic nucleotide-binding domain protein</fullName>
    </submittedName>
</protein>
<dbReference type="KEGG" id="tet:TTHERM_000438818"/>
<feature type="region of interest" description="Disordered" evidence="2">
    <location>
        <begin position="1185"/>
        <end position="1208"/>
    </location>
</feature>
<feature type="region of interest" description="Disordered" evidence="2">
    <location>
        <begin position="925"/>
        <end position="951"/>
    </location>
</feature>
<feature type="coiled-coil region" evidence="1">
    <location>
        <begin position="55"/>
        <end position="127"/>
    </location>
</feature>
<dbReference type="RefSeq" id="XP_012653508.1">
    <property type="nucleotide sequence ID" value="XM_012798054.1"/>
</dbReference>
<organism evidence="3 4">
    <name type="scientific">Tetrahymena thermophila (strain SB210)</name>
    <dbReference type="NCBI Taxonomy" id="312017"/>
    <lineage>
        <taxon>Eukaryota</taxon>
        <taxon>Sar</taxon>
        <taxon>Alveolata</taxon>
        <taxon>Ciliophora</taxon>
        <taxon>Intramacronucleata</taxon>
        <taxon>Oligohymenophorea</taxon>
        <taxon>Hymenostomatida</taxon>
        <taxon>Tetrahymenina</taxon>
        <taxon>Tetrahymenidae</taxon>
        <taxon>Tetrahymena</taxon>
    </lineage>
</organism>
<evidence type="ECO:0000256" key="1">
    <source>
        <dbReference type="SAM" id="Coils"/>
    </source>
</evidence>
<name>W7X9D1_TETTS</name>
<feature type="coiled-coil region" evidence="1">
    <location>
        <begin position="441"/>
        <end position="475"/>
    </location>
</feature>
<reference evidence="4" key="1">
    <citation type="journal article" date="2006" name="PLoS Biol.">
        <title>Macronuclear genome sequence of the ciliate Tetrahymena thermophila, a model eukaryote.</title>
        <authorList>
            <person name="Eisen J.A."/>
            <person name="Coyne R.S."/>
            <person name="Wu M."/>
            <person name="Wu D."/>
            <person name="Thiagarajan M."/>
            <person name="Wortman J.R."/>
            <person name="Badger J.H."/>
            <person name="Ren Q."/>
            <person name="Amedeo P."/>
            <person name="Jones K.M."/>
            <person name="Tallon L.J."/>
            <person name="Delcher A.L."/>
            <person name="Salzberg S.L."/>
            <person name="Silva J.C."/>
            <person name="Haas B.J."/>
            <person name="Majoros W.H."/>
            <person name="Farzad M."/>
            <person name="Carlton J.M."/>
            <person name="Smith R.K. Jr."/>
            <person name="Garg J."/>
            <person name="Pearlman R.E."/>
            <person name="Karrer K.M."/>
            <person name="Sun L."/>
            <person name="Manning G."/>
            <person name="Elde N.C."/>
            <person name="Turkewitz A.P."/>
            <person name="Asai D.J."/>
            <person name="Wilkes D.E."/>
            <person name="Wang Y."/>
            <person name="Cai H."/>
            <person name="Collins K."/>
            <person name="Stewart B.A."/>
            <person name="Lee S.R."/>
            <person name="Wilamowska K."/>
            <person name="Weinberg Z."/>
            <person name="Ruzzo W.L."/>
            <person name="Wloga D."/>
            <person name="Gaertig J."/>
            <person name="Frankel J."/>
            <person name="Tsao C.-C."/>
            <person name="Gorovsky M.A."/>
            <person name="Keeling P.J."/>
            <person name="Waller R.F."/>
            <person name="Patron N.J."/>
            <person name="Cherry J.M."/>
            <person name="Stover N.A."/>
            <person name="Krieger C.J."/>
            <person name="del Toro C."/>
            <person name="Ryder H.F."/>
            <person name="Williamson S.C."/>
            <person name="Barbeau R.A."/>
            <person name="Hamilton E.P."/>
            <person name="Orias E."/>
        </authorList>
    </citation>
    <scope>NUCLEOTIDE SEQUENCE [LARGE SCALE GENOMIC DNA]</scope>
    <source>
        <strain evidence="4">SB210</strain>
    </source>
</reference>
<dbReference type="GeneID" id="24438952"/>
<evidence type="ECO:0000256" key="2">
    <source>
        <dbReference type="SAM" id="MobiDB-lite"/>
    </source>
</evidence>
<feature type="coiled-coil region" evidence="1">
    <location>
        <begin position="516"/>
        <end position="558"/>
    </location>
</feature>
<proteinExistence type="predicted"/>
<feature type="coiled-coil region" evidence="1">
    <location>
        <begin position="323"/>
        <end position="415"/>
    </location>
</feature>
<feature type="compositionally biased region" description="Polar residues" evidence="2">
    <location>
        <begin position="1185"/>
        <end position="1205"/>
    </location>
</feature>
<dbReference type="Proteomes" id="UP000009168">
    <property type="component" value="Unassembled WGS sequence"/>
</dbReference>
<dbReference type="InParanoid" id="W7X9D1"/>
<feature type="region of interest" description="Disordered" evidence="2">
    <location>
        <begin position="1040"/>
        <end position="1063"/>
    </location>
</feature>
<feature type="compositionally biased region" description="Basic and acidic residues" evidence="2">
    <location>
        <begin position="1049"/>
        <end position="1063"/>
    </location>
</feature>
<feature type="compositionally biased region" description="Polar residues" evidence="2">
    <location>
        <begin position="1227"/>
        <end position="1251"/>
    </location>
</feature>
<keyword evidence="1" id="KW-0175">Coiled coil</keyword>